<protein>
    <submittedName>
        <fullName evidence="2">Uncharacterized protein</fullName>
    </submittedName>
</protein>
<accession>A0A5B6VYA4</accession>
<keyword evidence="1" id="KW-0175">Coiled coil</keyword>
<feature type="coiled-coil region" evidence="1">
    <location>
        <begin position="1"/>
        <end position="40"/>
    </location>
</feature>
<reference evidence="2" key="1">
    <citation type="submission" date="2019-08" db="EMBL/GenBank/DDBJ databases">
        <authorList>
            <person name="Liu F."/>
        </authorList>
    </citation>
    <scope>NUCLEOTIDE SEQUENCE [LARGE SCALE GENOMIC DNA]</scope>
    <source>
        <strain evidence="2">PA1801</strain>
        <tissue evidence="2">Leaf</tissue>
    </source>
</reference>
<name>A0A5B6VYA4_9ROSI</name>
<dbReference type="OrthoDB" id="1750196at2759"/>
<keyword evidence="3" id="KW-1185">Reference proteome</keyword>
<dbReference type="EMBL" id="SMMG02000005">
    <property type="protein sequence ID" value="KAA3473955.1"/>
    <property type="molecule type" value="Genomic_DNA"/>
</dbReference>
<dbReference type="PANTHER" id="PTHR32108">
    <property type="entry name" value="DNA-DIRECTED RNA POLYMERASE SUBUNIT ALPHA"/>
    <property type="match status" value="1"/>
</dbReference>
<evidence type="ECO:0000256" key="1">
    <source>
        <dbReference type="SAM" id="Coils"/>
    </source>
</evidence>
<proteinExistence type="predicted"/>
<evidence type="ECO:0000313" key="2">
    <source>
        <dbReference type="EMBL" id="KAA3473955.1"/>
    </source>
</evidence>
<gene>
    <name evidence="2" type="ORF">EPI10_024290</name>
</gene>
<comment type="caution">
    <text evidence="2">The sequence shown here is derived from an EMBL/GenBank/DDBJ whole genome shotgun (WGS) entry which is preliminary data.</text>
</comment>
<organism evidence="2 3">
    <name type="scientific">Gossypium australe</name>
    <dbReference type="NCBI Taxonomy" id="47621"/>
    <lineage>
        <taxon>Eukaryota</taxon>
        <taxon>Viridiplantae</taxon>
        <taxon>Streptophyta</taxon>
        <taxon>Embryophyta</taxon>
        <taxon>Tracheophyta</taxon>
        <taxon>Spermatophyta</taxon>
        <taxon>Magnoliopsida</taxon>
        <taxon>eudicotyledons</taxon>
        <taxon>Gunneridae</taxon>
        <taxon>Pentapetalae</taxon>
        <taxon>rosids</taxon>
        <taxon>malvids</taxon>
        <taxon>Malvales</taxon>
        <taxon>Malvaceae</taxon>
        <taxon>Malvoideae</taxon>
        <taxon>Gossypium</taxon>
    </lineage>
</organism>
<dbReference type="PANTHER" id="PTHR32108:SF5">
    <property type="entry name" value="DYNACTIN SUBUNIT 1-LIKE"/>
    <property type="match status" value="1"/>
</dbReference>
<evidence type="ECO:0000313" key="3">
    <source>
        <dbReference type="Proteomes" id="UP000325315"/>
    </source>
</evidence>
<dbReference type="Proteomes" id="UP000325315">
    <property type="component" value="Unassembled WGS sequence"/>
</dbReference>
<sequence>MDQKLERLEQIQKDMQDQLQAQLHEQLAKVQQDMKDKKQESQRSMIKQLTQLLARGTEKGISTVNNSGDDNEDPIYPLGFTPSKSIIAETAIESVDYLCGVDAKELSLAPDLVLPPKFKTPELEKYNETSCLETHITMNNGHSIENRTTIKKLIERFITMRIVRLNDPLGPNVAGNLLPSHSDQGVNAIIENRGKKTKIDVAKEVPKGMRSYYEFHAEEGHEIQECTEFRALVQSLMDNKELEFFEDVKGSEGEDICTTKEGSKEKVHKKPVAFPYNDSKRVLWNYDYNMMIPGEENSFGTLEECQDICFYMHSGRRYDLANAKTKPTRGKTLAVE</sequence>
<dbReference type="AlphaFoldDB" id="A0A5B6VYA4"/>